<gene>
    <name evidence="9" type="ORF">G3R48_02545</name>
</gene>
<dbReference type="SMART" id="SM00283">
    <property type="entry name" value="MA"/>
    <property type="match status" value="1"/>
</dbReference>
<evidence type="ECO:0000256" key="1">
    <source>
        <dbReference type="ARBA" id="ARBA00004370"/>
    </source>
</evidence>
<comment type="subcellular location">
    <subcellularLocation>
        <location evidence="1">Membrane</location>
    </subcellularLocation>
</comment>
<evidence type="ECO:0000256" key="3">
    <source>
        <dbReference type="ARBA" id="ARBA00029447"/>
    </source>
</evidence>
<evidence type="ECO:0000313" key="9">
    <source>
        <dbReference type="EMBL" id="MBR9726871.1"/>
    </source>
</evidence>
<feature type="transmembrane region" description="Helical" evidence="5">
    <location>
        <begin position="310"/>
        <end position="331"/>
    </location>
</feature>
<name>A0ABS5HYR9_9GAMM</name>
<feature type="domain" description="Methyl-accepting transducer" evidence="6">
    <location>
        <begin position="391"/>
        <end position="627"/>
    </location>
</feature>
<dbReference type="InterPro" id="IPR010910">
    <property type="entry name" value="Nitrate/nitrite_sensing_bac"/>
</dbReference>
<protein>
    <submittedName>
        <fullName evidence="9">Methyl-accepting chemotaxis protein</fullName>
    </submittedName>
</protein>
<evidence type="ECO:0000259" key="6">
    <source>
        <dbReference type="PROSITE" id="PS50111"/>
    </source>
</evidence>
<sequence length="667" mass="73425">MRLQWIGNLSMPKKLALMILPPLFAFIVYGGMFVDNKYQSQNQLHTVLTLSNLSVVNGALVHELQKERGMSAGFIGSQGRSFANTLPQQRIMTDQQVGNYRAFIKDSVLPRDLTVKLEDVNRALQNLSNMRHQVDNLTVSVADEVAYYTKMNTTLLSLVDSAAQESQNSELSIKIKAFGAFLQLKERAGIERAVLSTTFGQAGFKPNAYRKFITLVSEQNTYAERFKASASEQMNRQFDGIMSGSEVRAVQRLRQIAFEQNSADIQAQSPEKWFQTSTDRIGVLTAFEQQLATDLINHTETELSRAQTQMYVAISFLVLLIPFVLLMSIGLSRYLHNSLQHIQEQVVYAGEHADMSIRLQQHYDDEFGHLARAFNLMMDDFEGIISKVKHTSASLLTVVEQVNQLTLSLKQDVDNGYSEVEQVASAMTEMSATVNDIAQHAVSTAEVSAKANTSAQAGNVDVTQTSEAIGTLHNEITQAGKSIEQLDNDIRSIVSILDVISAIAEQTNLLALNAAIEAARAGEQGRGFAVVADEVRTLAQRAQTSTEDIKGMTDRLKSGAIVAVKAMSRGQNQANASVTEAEHAGEVLTEIVTLVREIDSMNEQIAAATHEQSAVAEEVSRNAMKISDIYVNTQEAANKISDLNMSLHNDATDMNEQVSKFILSSKS</sequence>
<evidence type="ECO:0000256" key="5">
    <source>
        <dbReference type="SAM" id="Phobius"/>
    </source>
</evidence>
<dbReference type="RefSeq" id="WP_153660620.1">
    <property type="nucleotide sequence ID" value="NZ_JAAIKR010000001.1"/>
</dbReference>
<evidence type="ECO:0000256" key="4">
    <source>
        <dbReference type="PROSITE-ProRule" id="PRU00284"/>
    </source>
</evidence>
<dbReference type="Proteomes" id="UP000811844">
    <property type="component" value="Unassembled WGS sequence"/>
</dbReference>
<reference evidence="9 10" key="1">
    <citation type="submission" date="2020-02" db="EMBL/GenBank/DDBJ databases">
        <title>Shewanella WXL01 sp. nov., a marine bacterium isolated from green algae in Luhuitou Fringing Reef (Northern South China Sea).</title>
        <authorList>
            <person name="Wang X."/>
        </authorList>
    </citation>
    <scope>NUCLEOTIDE SEQUENCE [LARGE SCALE GENOMIC DNA]</scope>
    <source>
        <strain evidence="9 10">MCCC 1A01895</strain>
    </source>
</reference>
<dbReference type="PROSITE" id="PS50111">
    <property type="entry name" value="CHEMOTAXIS_TRANSDUC_2"/>
    <property type="match status" value="1"/>
</dbReference>
<accession>A0ABS5HYR9</accession>
<keyword evidence="5" id="KW-1133">Transmembrane helix</keyword>
<keyword evidence="5" id="KW-0472">Membrane</keyword>
<evidence type="ECO:0000259" key="7">
    <source>
        <dbReference type="PROSITE" id="PS50885"/>
    </source>
</evidence>
<dbReference type="SMART" id="SM00304">
    <property type="entry name" value="HAMP"/>
    <property type="match status" value="2"/>
</dbReference>
<feature type="domain" description="HAMP" evidence="7">
    <location>
        <begin position="333"/>
        <end position="386"/>
    </location>
</feature>
<evidence type="ECO:0000313" key="10">
    <source>
        <dbReference type="Proteomes" id="UP000811844"/>
    </source>
</evidence>
<evidence type="ECO:0000259" key="8">
    <source>
        <dbReference type="PROSITE" id="PS50906"/>
    </source>
</evidence>
<dbReference type="CDD" id="cd11386">
    <property type="entry name" value="MCP_signal"/>
    <property type="match status" value="1"/>
</dbReference>
<dbReference type="InterPro" id="IPR003660">
    <property type="entry name" value="HAMP_dom"/>
</dbReference>
<evidence type="ECO:0000256" key="2">
    <source>
        <dbReference type="ARBA" id="ARBA00023224"/>
    </source>
</evidence>
<comment type="caution">
    <text evidence="9">The sequence shown here is derived from an EMBL/GenBank/DDBJ whole genome shotgun (WGS) entry which is preliminary data.</text>
</comment>
<dbReference type="PROSITE" id="PS50906">
    <property type="entry name" value="NIT"/>
    <property type="match status" value="1"/>
</dbReference>
<proteinExistence type="inferred from homology"/>
<feature type="domain" description="NIT" evidence="8">
    <location>
        <begin position="55"/>
        <end position="302"/>
    </location>
</feature>
<dbReference type="Pfam" id="PF00015">
    <property type="entry name" value="MCPsignal"/>
    <property type="match status" value="1"/>
</dbReference>
<dbReference type="PANTHER" id="PTHR32089:SF120">
    <property type="entry name" value="METHYL-ACCEPTING CHEMOTAXIS PROTEIN TLPQ"/>
    <property type="match status" value="1"/>
</dbReference>
<dbReference type="PROSITE" id="PS50885">
    <property type="entry name" value="HAMP"/>
    <property type="match status" value="1"/>
</dbReference>
<dbReference type="Gene3D" id="1.10.287.950">
    <property type="entry name" value="Methyl-accepting chemotaxis protein"/>
    <property type="match status" value="1"/>
</dbReference>
<keyword evidence="2 4" id="KW-0807">Transducer</keyword>
<dbReference type="InterPro" id="IPR004089">
    <property type="entry name" value="MCPsignal_dom"/>
</dbReference>
<keyword evidence="10" id="KW-1185">Reference proteome</keyword>
<organism evidence="9 10">
    <name type="scientific">Shewanella intestini</name>
    <dbReference type="NCBI Taxonomy" id="2017544"/>
    <lineage>
        <taxon>Bacteria</taxon>
        <taxon>Pseudomonadati</taxon>
        <taxon>Pseudomonadota</taxon>
        <taxon>Gammaproteobacteria</taxon>
        <taxon>Alteromonadales</taxon>
        <taxon>Shewanellaceae</taxon>
        <taxon>Shewanella</taxon>
    </lineage>
</organism>
<dbReference type="Pfam" id="PF08376">
    <property type="entry name" value="NIT"/>
    <property type="match status" value="1"/>
</dbReference>
<dbReference type="PANTHER" id="PTHR32089">
    <property type="entry name" value="METHYL-ACCEPTING CHEMOTAXIS PROTEIN MCPB"/>
    <property type="match status" value="1"/>
</dbReference>
<dbReference type="InterPro" id="IPR013587">
    <property type="entry name" value="Nitrate/nitrite_sensing"/>
</dbReference>
<dbReference type="SUPFAM" id="SSF58104">
    <property type="entry name" value="Methyl-accepting chemotaxis protein (MCP) signaling domain"/>
    <property type="match status" value="1"/>
</dbReference>
<comment type="similarity">
    <text evidence="3">Belongs to the methyl-accepting chemotaxis (MCP) protein family.</text>
</comment>
<dbReference type="EMBL" id="JAAIKR010000001">
    <property type="protein sequence ID" value="MBR9726871.1"/>
    <property type="molecule type" value="Genomic_DNA"/>
</dbReference>
<dbReference type="CDD" id="cd06225">
    <property type="entry name" value="HAMP"/>
    <property type="match status" value="1"/>
</dbReference>
<keyword evidence="5" id="KW-0812">Transmembrane</keyword>